<gene>
    <name evidence="2" type="ORF">THARTR1_10664</name>
</gene>
<feature type="compositionally biased region" description="Acidic residues" evidence="1">
    <location>
        <begin position="56"/>
        <end position="70"/>
    </location>
</feature>
<sequence length="109" mass="11880">MVTKKRKGRKGTRQQDPEKTSPHDSKSHSADGTDDDGQTIKASQEECEEKGGDLDHVEDEDENDDEDDDKFEIASLYPASQFPRGAMSTYSSGGGHFVTGDSRALASDL</sequence>
<protein>
    <submittedName>
        <fullName evidence="2">Uncharacterized protein</fullName>
    </submittedName>
</protein>
<evidence type="ECO:0000313" key="2">
    <source>
        <dbReference type="EMBL" id="PNP47159.1"/>
    </source>
</evidence>
<accession>A0A2K0TNS4</accession>
<feature type="compositionally biased region" description="Basic and acidic residues" evidence="1">
    <location>
        <begin position="13"/>
        <end position="31"/>
    </location>
</feature>
<name>A0A2K0TNS4_TRIHA</name>
<comment type="caution">
    <text evidence="2">The sequence shown here is derived from an EMBL/GenBank/DDBJ whole genome shotgun (WGS) entry which is preliminary data.</text>
</comment>
<organism evidence="2 3">
    <name type="scientific">Trichoderma harzianum</name>
    <name type="common">Hypocrea lixii</name>
    <dbReference type="NCBI Taxonomy" id="5544"/>
    <lineage>
        <taxon>Eukaryota</taxon>
        <taxon>Fungi</taxon>
        <taxon>Dikarya</taxon>
        <taxon>Ascomycota</taxon>
        <taxon>Pezizomycotina</taxon>
        <taxon>Sordariomycetes</taxon>
        <taxon>Hypocreomycetidae</taxon>
        <taxon>Hypocreales</taxon>
        <taxon>Hypocreaceae</taxon>
        <taxon>Trichoderma</taxon>
    </lineage>
</organism>
<evidence type="ECO:0000313" key="3">
    <source>
        <dbReference type="Proteomes" id="UP000236290"/>
    </source>
</evidence>
<feature type="region of interest" description="Disordered" evidence="1">
    <location>
        <begin position="1"/>
        <end position="109"/>
    </location>
</feature>
<proteinExistence type="predicted"/>
<dbReference type="EMBL" id="MTYI01000264">
    <property type="protein sequence ID" value="PNP47159.1"/>
    <property type="molecule type" value="Genomic_DNA"/>
</dbReference>
<dbReference type="AlphaFoldDB" id="A0A2K0TNS4"/>
<dbReference type="Proteomes" id="UP000236290">
    <property type="component" value="Unassembled WGS sequence"/>
</dbReference>
<feature type="compositionally biased region" description="Basic residues" evidence="1">
    <location>
        <begin position="1"/>
        <end position="12"/>
    </location>
</feature>
<reference evidence="2 3" key="1">
    <citation type="submission" date="2017-02" db="EMBL/GenBank/DDBJ databases">
        <title>Genomes of Trichoderma spp. with biocontrol activity.</title>
        <authorList>
            <person name="Gardiner D."/>
            <person name="Kazan K."/>
            <person name="Vos C."/>
            <person name="Harvey P."/>
        </authorList>
    </citation>
    <scope>NUCLEOTIDE SEQUENCE [LARGE SCALE GENOMIC DNA]</scope>
    <source>
        <strain evidence="2 3">Tr1</strain>
    </source>
</reference>
<evidence type="ECO:0000256" key="1">
    <source>
        <dbReference type="SAM" id="MobiDB-lite"/>
    </source>
</evidence>